<dbReference type="GO" id="GO:0016747">
    <property type="term" value="F:acyltransferase activity, transferring groups other than amino-acyl groups"/>
    <property type="evidence" value="ECO:0007669"/>
    <property type="project" value="InterPro"/>
</dbReference>
<keyword evidence="3" id="KW-1185">Reference proteome</keyword>
<evidence type="ECO:0000259" key="1">
    <source>
        <dbReference type="PROSITE" id="PS51186"/>
    </source>
</evidence>
<proteinExistence type="predicted"/>
<name>A0A211ZRG7_9PROT</name>
<evidence type="ECO:0000313" key="2">
    <source>
        <dbReference type="EMBL" id="OWJ67855.1"/>
    </source>
</evidence>
<dbReference type="PANTHER" id="PTHR43072:SF60">
    <property type="entry name" value="L-2,4-DIAMINOBUTYRIC ACID ACETYLTRANSFERASE"/>
    <property type="match status" value="1"/>
</dbReference>
<dbReference type="Gene3D" id="3.40.630.30">
    <property type="match status" value="1"/>
</dbReference>
<feature type="domain" description="N-acetyltransferase" evidence="1">
    <location>
        <begin position="160"/>
        <end position="304"/>
    </location>
</feature>
<accession>A0A211ZRG7</accession>
<dbReference type="InterPro" id="IPR016181">
    <property type="entry name" value="Acyl_CoA_acyltransferase"/>
</dbReference>
<comment type="caution">
    <text evidence="2">The sequence shown here is derived from an EMBL/GenBank/DDBJ whole genome shotgun (WGS) entry which is preliminary data.</text>
</comment>
<reference evidence="3" key="1">
    <citation type="submission" date="2017-05" db="EMBL/GenBank/DDBJ databases">
        <authorList>
            <person name="Macchi M."/>
            <person name="Festa S."/>
            <person name="Coppotelli B.M."/>
            <person name="Morelli I.S."/>
        </authorList>
    </citation>
    <scope>NUCLEOTIDE SEQUENCE [LARGE SCALE GENOMIC DNA]</scope>
    <source>
        <strain evidence="3">I</strain>
    </source>
</reference>
<protein>
    <recommendedName>
        <fullName evidence="1">N-acetyltransferase domain-containing protein</fullName>
    </recommendedName>
</protein>
<dbReference type="PANTHER" id="PTHR43072">
    <property type="entry name" value="N-ACETYLTRANSFERASE"/>
    <property type="match status" value="1"/>
</dbReference>
<dbReference type="OrthoDB" id="9804026at2"/>
<dbReference type="PROSITE" id="PS51186">
    <property type="entry name" value="GNAT"/>
    <property type="match status" value="1"/>
</dbReference>
<dbReference type="EMBL" id="NHON01000010">
    <property type="protein sequence ID" value="OWJ67855.1"/>
    <property type="molecule type" value="Genomic_DNA"/>
</dbReference>
<dbReference type="SUPFAM" id="SSF55729">
    <property type="entry name" value="Acyl-CoA N-acyltransferases (Nat)"/>
    <property type="match status" value="1"/>
</dbReference>
<dbReference type="Pfam" id="PF00583">
    <property type="entry name" value="Acetyltransf_1"/>
    <property type="match status" value="1"/>
</dbReference>
<dbReference type="CDD" id="cd04301">
    <property type="entry name" value="NAT_SF"/>
    <property type="match status" value="1"/>
</dbReference>
<dbReference type="InterPro" id="IPR000182">
    <property type="entry name" value="GNAT_dom"/>
</dbReference>
<sequence>MTALPLRRRPVPPGPIDEALLRFVEAHPVPTTPFEPRWGLSTLVLGPGSIIDAVDAGGRRVAVAAVVDATTNGRNAAILVPLCLLPGCDGDALAALLLDEAEAITAAGPRRSLEVGTEDVFEGRTNDLEARGYREAYRMHVMRRPLDAPPPPVPPLPEGLRWSSPTEATMRSQHDAVRRAMTPVPGASIPDFDSFAARARAMPEHHGLILRGDAVAGFLRVHPPPAPGGEGDVALIGRHPEHRGGGLGDILVAESLRRLHAAGAGVAVLEVAAVNDAALALYRRHGFAVTETIPVYAKDVPAAG</sequence>
<dbReference type="AlphaFoldDB" id="A0A211ZRG7"/>
<evidence type="ECO:0000313" key="3">
    <source>
        <dbReference type="Proteomes" id="UP000196655"/>
    </source>
</evidence>
<organism evidence="2 3">
    <name type="scientific">Inquilinus limosus</name>
    <dbReference type="NCBI Taxonomy" id="171674"/>
    <lineage>
        <taxon>Bacteria</taxon>
        <taxon>Pseudomonadati</taxon>
        <taxon>Pseudomonadota</taxon>
        <taxon>Alphaproteobacteria</taxon>
        <taxon>Rhodospirillales</taxon>
        <taxon>Rhodospirillaceae</taxon>
        <taxon>Inquilinus</taxon>
    </lineage>
</organism>
<gene>
    <name evidence="2" type="ORF">BWR60_07750</name>
</gene>
<dbReference type="STRING" id="1122125.GCA_000423185_00395"/>
<dbReference type="Proteomes" id="UP000196655">
    <property type="component" value="Unassembled WGS sequence"/>
</dbReference>
<dbReference type="RefSeq" id="WP_088150425.1">
    <property type="nucleotide sequence ID" value="NZ_NHON01000010.1"/>
</dbReference>